<keyword evidence="3" id="KW-1185">Reference proteome</keyword>
<organism evidence="2 3">
    <name type="scientific">Fomitiporia mediterranea (strain MF3/22)</name>
    <name type="common">Grapevine white-rot fungus</name>
    <dbReference type="NCBI Taxonomy" id="694068"/>
    <lineage>
        <taxon>Eukaryota</taxon>
        <taxon>Fungi</taxon>
        <taxon>Dikarya</taxon>
        <taxon>Basidiomycota</taxon>
        <taxon>Agaricomycotina</taxon>
        <taxon>Agaricomycetes</taxon>
        <taxon>Hymenochaetales</taxon>
        <taxon>Hymenochaetaceae</taxon>
        <taxon>Fomitiporia</taxon>
    </lineage>
</organism>
<evidence type="ECO:0000313" key="2">
    <source>
        <dbReference type="EMBL" id="EJC97486.1"/>
    </source>
</evidence>
<reference evidence="3" key="1">
    <citation type="journal article" date="2012" name="Science">
        <title>The Paleozoic origin of enzymatic lignin decomposition reconstructed from 31 fungal genomes.</title>
        <authorList>
            <person name="Floudas D."/>
            <person name="Binder M."/>
            <person name="Riley R."/>
            <person name="Barry K."/>
            <person name="Blanchette R.A."/>
            <person name="Henrissat B."/>
            <person name="Martinez A.T."/>
            <person name="Otillar R."/>
            <person name="Spatafora J.W."/>
            <person name="Yadav J.S."/>
            <person name="Aerts A."/>
            <person name="Benoit I."/>
            <person name="Boyd A."/>
            <person name="Carlson A."/>
            <person name="Copeland A."/>
            <person name="Coutinho P.M."/>
            <person name="de Vries R.P."/>
            <person name="Ferreira P."/>
            <person name="Findley K."/>
            <person name="Foster B."/>
            <person name="Gaskell J."/>
            <person name="Glotzer D."/>
            <person name="Gorecki P."/>
            <person name="Heitman J."/>
            <person name="Hesse C."/>
            <person name="Hori C."/>
            <person name="Igarashi K."/>
            <person name="Jurgens J.A."/>
            <person name="Kallen N."/>
            <person name="Kersten P."/>
            <person name="Kohler A."/>
            <person name="Kuees U."/>
            <person name="Kumar T.K.A."/>
            <person name="Kuo A."/>
            <person name="LaButti K."/>
            <person name="Larrondo L.F."/>
            <person name="Lindquist E."/>
            <person name="Ling A."/>
            <person name="Lombard V."/>
            <person name="Lucas S."/>
            <person name="Lundell T."/>
            <person name="Martin R."/>
            <person name="McLaughlin D.J."/>
            <person name="Morgenstern I."/>
            <person name="Morin E."/>
            <person name="Murat C."/>
            <person name="Nagy L.G."/>
            <person name="Nolan M."/>
            <person name="Ohm R.A."/>
            <person name="Patyshakuliyeva A."/>
            <person name="Rokas A."/>
            <person name="Ruiz-Duenas F.J."/>
            <person name="Sabat G."/>
            <person name="Salamov A."/>
            <person name="Samejima M."/>
            <person name="Schmutz J."/>
            <person name="Slot J.C."/>
            <person name="St John F."/>
            <person name="Stenlid J."/>
            <person name="Sun H."/>
            <person name="Sun S."/>
            <person name="Syed K."/>
            <person name="Tsang A."/>
            <person name="Wiebenga A."/>
            <person name="Young D."/>
            <person name="Pisabarro A."/>
            <person name="Eastwood D.C."/>
            <person name="Martin F."/>
            <person name="Cullen D."/>
            <person name="Grigoriev I.V."/>
            <person name="Hibbett D.S."/>
        </authorList>
    </citation>
    <scope>NUCLEOTIDE SEQUENCE [LARGE SCALE GENOMIC DNA]</scope>
    <source>
        <strain evidence="3">MF3/22</strain>
    </source>
</reference>
<gene>
    <name evidence="2" type="ORF">FOMMEDRAFT_32495</name>
</gene>
<feature type="non-terminal residue" evidence="2">
    <location>
        <position position="1"/>
    </location>
</feature>
<dbReference type="RefSeq" id="XP_007272251.1">
    <property type="nucleotide sequence ID" value="XM_007272189.1"/>
</dbReference>
<sequence length="199" mass="19765">AAEAITQDLWASKPPFTNASSTPSNATSNLFSGSPTATSPHHPHPPRGGSGTGLDSEWPVHGSSQAQSQQIQSRPSTGQGGSDTAWLDYFSSAPASGSVPRAGAGVSSSPNINSAASNASSAAGSSLTAAGSSSTATLSTNASTLGKRTRSDSYLGGGVDKEDGPGQRVKEEEPSDGGAGAAGGMGPRHSLYSYMAKQL</sequence>
<proteinExistence type="predicted"/>
<feature type="compositionally biased region" description="Polar residues" evidence="1">
    <location>
        <begin position="30"/>
        <end position="39"/>
    </location>
</feature>
<dbReference type="KEGG" id="fme:FOMMEDRAFT_32495"/>
<accession>R7SFI2</accession>
<feature type="region of interest" description="Disordered" evidence="1">
    <location>
        <begin position="1"/>
        <end position="199"/>
    </location>
</feature>
<protein>
    <submittedName>
        <fullName evidence="2">Uncharacterized protein</fullName>
    </submittedName>
</protein>
<evidence type="ECO:0000313" key="3">
    <source>
        <dbReference type="Proteomes" id="UP000053630"/>
    </source>
</evidence>
<feature type="compositionally biased region" description="Low complexity" evidence="1">
    <location>
        <begin position="113"/>
        <end position="146"/>
    </location>
</feature>
<feature type="compositionally biased region" description="Low complexity" evidence="1">
    <location>
        <begin position="17"/>
        <end position="29"/>
    </location>
</feature>
<evidence type="ECO:0000256" key="1">
    <source>
        <dbReference type="SAM" id="MobiDB-lite"/>
    </source>
</evidence>
<feature type="compositionally biased region" description="Low complexity" evidence="1">
    <location>
        <begin position="63"/>
        <end position="76"/>
    </location>
</feature>
<dbReference type="Proteomes" id="UP000053630">
    <property type="component" value="Unassembled WGS sequence"/>
</dbReference>
<dbReference type="GeneID" id="18679206"/>
<dbReference type="AlphaFoldDB" id="R7SFI2"/>
<name>R7SFI2_FOMME</name>
<feature type="compositionally biased region" description="Gly residues" evidence="1">
    <location>
        <begin position="177"/>
        <end position="186"/>
    </location>
</feature>
<feature type="compositionally biased region" description="Basic and acidic residues" evidence="1">
    <location>
        <begin position="159"/>
        <end position="172"/>
    </location>
</feature>
<dbReference type="EMBL" id="JH718286">
    <property type="protein sequence ID" value="EJC97486.1"/>
    <property type="molecule type" value="Genomic_DNA"/>
</dbReference>